<protein>
    <submittedName>
        <fullName evidence="4">Cobalt-precorrin-6A reductase</fullName>
        <ecNumber evidence="4">1.3.1.106</ecNumber>
    </submittedName>
</protein>
<organism evidence="4">
    <name type="scientific">bioreactor metagenome</name>
    <dbReference type="NCBI Taxonomy" id="1076179"/>
    <lineage>
        <taxon>unclassified sequences</taxon>
        <taxon>metagenomes</taxon>
        <taxon>ecological metagenomes</taxon>
    </lineage>
</organism>
<dbReference type="InterPro" id="IPR003723">
    <property type="entry name" value="Precorrin-6x_reduct"/>
</dbReference>
<evidence type="ECO:0000256" key="1">
    <source>
        <dbReference type="ARBA" id="ARBA00004953"/>
    </source>
</evidence>
<dbReference type="PANTHER" id="PTHR36925">
    <property type="entry name" value="COBALT-PRECORRIN-6A REDUCTASE"/>
    <property type="match status" value="1"/>
</dbReference>
<keyword evidence="3 4" id="KW-0560">Oxidoreductase</keyword>
<dbReference type="UniPathway" id="UPA00148"/>
<comment type="pathway">
    <text evidence="1">Cofactor biosynthesis; adenosylcobalamin biosynthesis.</text>
</comment>
<evidence type="ECO:0000256" key="3">
    <source>
        <dbReference type="ARBA" id="ARBA00023002"/>
    </source>
</evidence>
<dbReference type="GO" id="GO:0009236">
    <property type="term" value="P:cobalamin biosynthetic process"/>
    <property type="evidence" value="ECO:0007669"/>
    <property type="project" value="UniProtKB-UniPathway"/>
</dbReference>
<evidence type="ECO:0000256" key="2">
    <source>
        <dbReference type="ARBA" id="ARBA00022573"/>
    </source>
</evidence>
<accession>A0A645JV76</accession>
<dbReference type="GO" id="GO:0016994">
    <property type="term" value="F:precorrin-6A reductase activity"/>
    <property type="evidence" value="ECO:0007669"/>
    <property type="project" value="InterPro"/>
</dbReference>
<dbReference type="Pfam" id="PF02571">
    <property type="entry name" value="CbiJ"/>
    <property type="match status" value="1"/>
</dbReference>
<sequence length="130" mass="14531">MKNITGNILNTTGSRNLNKILGLELPNRIIHRVLPSLKVLEECLELGVSVENIIAIKGPISYDLNRAFIKEYDAKAILLKDSGPEGGTEEKIRAAVDEDIYTFIIGRKTLKYDNIFYDVKDVVKKLEGIA</sequence>
<proteinExistence type="predicted"/>
<dbReference type="PROSITE" id="PS51014">
    <property type="entry name" value="COBK_CBIJ"/>
    <property type="match status" value="1"/>
</dbReference>
<evidence type="ECO:0000313" key="4">
    <source>
        <dbReference type="EMBL" id="MPN63644.1"/>
    </source>
</evidence>
<reference evidence="4" key="1">
    <citation type="submission" date="2019-08" db="EMBL/GenBank/DDBJ databases">
        <authorList>
            <person name="Kucharzyk K."/>
            <person name="Murdoch R.W."/>
            <person name="Higgins S."/>
            <person name="Loffler F."/>
        </authorList>
    </citation>
    <scope>NUCLEOTIDE SEQUENCE</scope>
</reference>
<dbReference type="AlphaFoldDB" id="A0A645JV76"/>
<name>A0A645JV76_9ZZZZ</name>
<keyword evidence="2" id="KW-0169">Cobalamin biosynthesis</keyword>
<dbReference type="PANTHER" id="PTHR36925:SF1">
    <property type="entry name" value="COBALT-PRECORRIN-6A REDUCTASE"/>
    <property type="match status" value="1"/>
</dbReference>
<dbReference type="EMBL" id="VSSQ01143362">
    <property type="protein sequence ID" value="MPN63644.1"/>
    <property type="molecule type" value="Genomic_DNA"/>
</dbReference>
<dbReference type="EC" id="1.3.1.106" evidence="4"/>
<gene>
    <name evidence="4" type="primary">cbiJ_10</name>
    <name evidence="4" type="ORF">SDC9_211409</name>
</gene>
<comment type="caution">
    <text evidence="4">The sequence shown here is derived from an EMBL/GenBank/DDBJ whole genome shotgun (WGS) entry which is preliminary data.</text>
</comment>